<evidence type="ECO:0000256" key="3">
    <source>
        <dbReference type="ARBA" id="ARBA00022553"/>
    </source>
</evidence>
<keyword evidence="8" id="KW-1185">Reference proteome</keyword>
<dbReference type="STRING" id="1291052.FC18_GL001738"/>
<evidence type="ECO:0000256" key="2">
    <source>
        <dbReference type="ARBA" id="ARBA00022490"/>
    </source>
</evidence>
<evidence type="ECO:0000256" key="1">
    <source>
        <dbReference type="ARBA" id="ARBA00022450"/>
    </source>
</evidence>
<dbReference type="HAMAP" id="MF_00565">
    <property type="entry name" value="DltC"/>
    <property type="match status" value="1"/>
</dbReference>
<dbReference type="Proteomes" id="UP000051679">
    <property type="component" value="Unassembled WGS sequence"/>
</dbReference>
<keyword evidence="3 5" id="KW-0597">Phosphoprotein</keyword>
<comment type="subcellular location">
    <subcellularLocation>
        <location evidence="5">Cytoplasm</location>
    </subcellularLocation>
</comment>
<comment type="pathway">
    <text evidence="5">Cell wall biogenesis; lipoteichoic acid biosynthesis.</text>
</comment>
<evidence type="ECO:0000256" key="4">
    <source>
        <dbReference type="ARBA" id="ARBA00023316"/>
    </source>
</evidence>
<evidence type="ECO:0000259" key="6">
    <source>
        <dbReference type="PROSITE" id="PS50075"/>
    </source>
</evidence>
<dbReference type="RefSeq" id="WP_054678081.1">
    <property type="nucleotide sequence ID" value="NZ_AYYO01000037.1"/>
</dbReference>
<dbReference type="Pfam" id="PF00550">
    <property type="entry name" value="PP-binding"/>
    <property type="match status" value="1"/>
</dbReference>
<evidence type="ECO:0000313" key="8">
    <source>
        <dbReference type="Proteomes" id="UP000051679"/>
    </source>
</evidence>
<organism evidence="7 8">
    <name type="scientific">Lacticaseibacillus sharpeae JCM 1186 = DSM 20505</name>
    <dbReference type="NCBI Taxonomy" id="1291052"/>
    <lineage>
        <taxon>Bacteria</taxon>
        <taxon>Bacillati</taxon>
        <taxon>Bacillota</taxon>
        <taxon>Bacilli</taxon>
        <taxon>Lactobacillales</taxon>
        <taxon>Lactobacillaceae</taxon>
        <taxon>Lacticaseibacillus</taxon>
    </lineage>
</organism>
<sequence length="77" mass="8765">MDTKTVVLNILEDLSGEDLSSNLDTELFDSAILDSMDTVQLVLELEEQLDVQIPVSEFNREDWKTPQLIINQVESLK</sequence>
<dbReference type="PROSITE" id="PS50075">
    <property type="entry name" value="CARRIER"/>
    <property type="match status" value="1"/>
</dbReference>
<name>A0A0R1ZTF5_9LACO</name>
<keyword evidence="1 5" id="KW-0596">Phosphopantetheine</keyword>
<dbReference type="NCBIfam" id="NF003464">
    <property type="entry name" value="PRK05087.1"/>
    <property type="match status" value="1"/>
</dbReference>
<comment type="caution">
    <text evidence="7">The sequence shown here is derived from an EMBL/GenBank/DDBJ whole genome shotgun (WGS) entry which is preliminary data.</text>
</comment>
<dbReference type="NCBIfam" id="TIGR01688">
    <property type="entry name" value="dltC"/>
    <property type="match status" value="1"/>
</dbReference>
<dbReference type="GO" id="GO:0036370">
    <property type="term" value="F:D-alanyl carrier activity"/>
    <property type="evidence" value="ECO:0007669"/>
    <property type="project" value="UniProtKB-UniRule"/>
</dbReference>
<dbReference type="InterPro" id="IPR009081">
    <property type="entry name" value="PP-bd_ACP"/>
</dbReference>
<comment type="PTM">
    <text evidence="5">4'-phosphopantetheine is transferred from CoA to a specific serine of apo-DCP.</text>
</comment>
<dbReference type="SUPFAM" id="SSF47336">
    <property type="entry name" value="ACP-like"/>
    <property type="match status" value="1"/>
</dbReference>
<dbReference type="InterPro" id="IPR003230">
    <property type="entry name" value="DltC"/>
</dbReference>
<dbReference type="GO" id="GO:0070395">
    <property type="term" value="P:lipoteichoic acid biosynthetic process"/>
    <property type="evidence" value="ECO:0007669"/>
    <property type="project" value="UniProtKB-UniRule"/>
</dbReference>
<accession>A0A0R1ZTF5</accession>
<dbReference type="GO" id="GO:0071555">
    <property type="term" value="P:cell wall organization"/>
    <property type="evidence" value="ECO:0007669"/>
    <property type="project" value="UniProtKB-KW"/>
</dbReference>
<feature type="domain" description="Carrier" evidence="6">
    <location>
        <begin position="1"/>
        <end position="77"/>
    </location>
</feature>
<gene>
    <name evidence="5" type="primary">dltC</name>
    <name evidence="7" type="ORF">FC18_GL001738</name>
</gene>
<comment type="similarity">
    <text evidence="5">Belongs to the DltC family.</text>
</comment>
<evidence type="ECO:0000256" key="5">
    <source>
        <dbReference type="HAMAP-Rule" id="MF_00565"/>
    </source>
</evidence>
<protein>
    <recommendedName>
        <fullName evidence="5">D-alanyl carrier protein</fullName>
        <shortName evidence="5">DCP</shortName>
    </recommendedName>
    <alternativeName>
        <fullName evidence="5">D-alanine--poly(phosphoribitol) ligase subunit 2</fullName>
    </alternativeName>
</protein>
<evidence type="ECO:0000313" key="7">
    <source>
        <dbReference type="EMBL" id="KRM55030.1"/>
    </source>
</evidence>
<proteinExistence type="inferred from homology"/>
<dbReference type="InterPro" id="IPR036736">
    <property type="entry name" value="ACP-like_sf"/>
</dbReference>
<dbReference type="PATRIC" id="fig|1291052.5.peg.1777"/>
<feature type="modified residue" description="O-(pantetheine 4'-phosphoryl)serine" evidence="5">
    <location>
        <position position="35"/>
    </location>
</feature>
<keyword evidence="2 5" id="KW-0963">Cytoplasm</keyword>
<comment type="function">
    <text evidence="5">Carrier protein involved in the D-alanylation of lipoteichoic acid (LTA). The loading of thioester-linked D-alanine onto DltC is catalyzed by D-alanine--D-alanyl carrier protein ligase DltA. The DltC-carried D-alanyl group is further transferred to cell membrane phosphatidylglycerol (PG) by forming an ester bond, probably catalyzed by DltD. D-alanylation of LTA plays an important role in modulating the properties of the cell wall in Gram-positive bacteria, influencing the net charge of the cell wall.</text>
</comment>
<dbReference type="GO" id="GO:0005737">
    <property type="term" value="C:cytoplasm"/>
    <property type="evidence" value="ECO:0007669"/>
    <property type="project" value="UniProtKB-SubCell"/>
</dbReference>
<keyword evidence="4 5" id="KW-0961">Cell wall biogenesis/degradation</keyword>
<dbReference type="UniPathway" id="UPA00556"/>
<dbReference type="AlphaFoldDB" id="A0A0R1ZTF5"/>
<dbReference type="EMBL" id="AYYO01000037">
    <property type="protein sequence ID" value="KRM55030.1"/>
    <property type="molecule type" value="Genomic_DNA"/>
</dbReference>
<dbReference type="Gene3D" id="1.10.1200.10">
    <property type="entry name" value="ACP-like"/>
    <property type="match status" value="1"/>
</dbReference>
<dbReference type="OrthoDB" id="6462171at2"/>
<reference evidence="7 8" key="1">
    <citation type="journal article" date="2015" name="Genome Announc.">
        <title>Expanding the biotechnology potential of lactobacilli through comparative genomics of 213 strains and associated genera.</title>
        <authorList>
            <person name="Sun Z."/>
            <person name="Harris H.M."/>
            <person name="McCann A."/>
            <person name="Guo C."/>
            <person name="Argimon S."/>
            <person name="Zhang W."/>
            <person name="Yang X."/>
            <person name="Jeffery I.B."/>
            <person name="Cooney J.C."/>
            <person name="Kagawa T.F."/>
            <person name="Liu W."/>
            <person name="Song Y."/>
            <person name="Salvetti E."/>
            <person name="Wrobel A."/>
            <person name="Rasinkangas P."/>
            <person name="Parkhill J."/>
            <person name="Rea M.C."/>
            <person name="O'Sullivan O."/>
            <person name="Ritari J."/>
            <person name="Douillard F.P."/>
            <person name="Paul Ross R."/>
            <person name="Yang R."/>
            <person name="Briner A.E."/>
            <person name="Felis G.E."/>
            <person name="de Vos W.M."/>
            <person name="Barrangou R."/>
            <person name="Klaenhammer T.R."/>
            <person name="Caufield P.W."/>
            <person name="Cui Y."/>
            <person name="Zhang H."/>
            <person name="O'Toole P.W."/>
        </authorList>
    </citation>
    <scope>NUCLEOTIDE SEQUENCE [LARGE SCALE GENOMIC DNA]</scope>
    <source>
        <strain evidence="7 8">DSM 20505</strain>
    </source>
</reference>